<dbReference type="PANTHER" id="PTHR10131:SF94">
    <property type="entry name" value="TNF RECEPTOR-ASSOCIATED FACTOR 4"/>
    <property type="match status" value="1"/>
</dbReference>
<dbReference type="PANTHER" id="PTHR10131">
    <property type="entry name" value="TNF RECEPTOR ASSOCIATED FACTOR"/>
    <property type="match status" value="1"/>
</dbReference>
<dbReference type="SUPFAM" id="SSF49599">
    <property type="entry name" value="TRAF domain-like"/>
    <property type="match status" value="1"/>
</dbReference>
<protein>
    <submittedName>
        <fullName evidence="2">Uncharacterized protein</fullName>
    </submittedName>
</protein>
<evidence type="ECO:0000313" key="3">
    <source>
        <dbReference type="Proteomes" id="UP000759131"/>
    </source>
</evidence>
<dbReference type="InterPro" id="IPR013083">
    <property type="entry name" value="Znf_RING/FYVE/PHD"/>
</dbReference>
<reference evidence="2" key="1">
    <citation type="submission" date="2020-11" db="EMBL/GenBank/DDBJ databases">
        <authorList>
            <person name="Tran Van P."/>
        </authorList>
    </citation>
    <scope>NUCLEOTIDE SEQUENCE</scope>
</reference>
<keyword evidence="1" id="KW-0175">Coiled coil</keyword>
<feature type="coiled-coil region" evidence="1">
    <location>
        <begin position="140"/>
        <end position="167"/>
    </location>
</feature>
<dbReference type="EMBL" id="CAJPIZ010004709">
    <property type="protein sequence ID" value="CAG2107840.1"/>
    <property type="molecule type" value="Genomic_DNA"/>
</dbReference>
<dbReference type="AlphaFoldDB" id="A0A7R9Q085"/>
<sequence>MRYECNRFVDINQLDKQELSCGICLNIFREPMTFCRDCITDWLNTGQNICLCDRTVLMENDLLEPPRGSLSGHNWALAGIAIIVFENMLGRLNIRCDYADNGCPEVMSLNGLAQHADRCPYDTFKCKHCFCKQKSGHDCIQALLALNRNAKQEIARLKQQLNTIVTASSVAPVTVQTLNTNTVSFYDILMDSRSMGLVVEVIGVDIEDKRHQKLWP</sequence>
<dbReference type="OrthoDB" id="6506853at2759"/>
<dbReference type="SUPFAM" id="SSF57850">
    <property type="entry name" value="RING/U-box"/>
    <property type="match status" value="1"/>
</dbReference>
<organism evidence="2">
    <name type="scientific">Medioppia subpectinata</name>
    <dbReference type="NCBI Taxonomy" id="1979941"/>
    <lineage>
        <taxon>Eukaryota</taxon>
        <taxon>Metazoa</taxon>
        <taxon>Ecdysozoa</taxon>
        <taxon>Arthropoda</taxon>
        <taxon>Chelicerata</taxon>
        <taxon>Arachnida</taxon>
        <taxon>Acari</taxon>
        <taxon>Acariformes</taxon>
        <taxon>Sarcoptiformes</taxon>
        <taxon>Oribatida</taxon>
        <taxon>Brachypylina</taxon>
        <taxon>Oppioidea</taxon>
        <taxon>Oppiidae</taxon>
        <taxon>Medioppia</taxon>
    </lineage>
</organism>
<keyword evidence="3" id="KW-1185">Reference proteome</keyword>
<dbReference type="Gene3D" id="3.30.40.10">
    <property type="entry name" value="Zinc/RING finger domain, C3HC4 (zinc finger)"/>
    <property type="match status" value="2"/>
</dbReference>
<accession>A0A7R9Q085</accession>
<gene>
    <name evidence="2" type="ORF">OSB1V03_LOCUS7837</name>
</gene>
<dbReference type="EMBL" id="OC859284">
    <property type="protein sequence ID" value="CAD7627410.1"/>
    <property type="molecule type" value="Genomic_DNA"/>
</dbReference>
<dbReference type="Proteomes" id="UP000759131">
    <property type="component" value="Unassembled WGS sequence"/>
</dbReference>
<name>A0A7R9Q085_9ACAR</name>
<evidence type="ECO:0000313" key="2">
    <source>
        <dbReference type="EMBL" id="CAD7627410.1"/>
    </source>
</evidence>
<proteinExistence type="predicted"/>
<evidence type="ECO:0000256" key="1">
    <source>
        <dbReference type="SAM" id="Coils"/>
    </source>
</evidence>